<dbReference type="RefSeq" id="WP_125030579.1">
    <property type="nucleotide sequence ID" value="NZ_JAPXVP010000007.1"/>
</dbReference>
<accession>A0A425Y2B3</accession>
<dbReference type="Proteomes" id="UP000285794">
    <property type="component" value="Unassembled WGS sequence"/>
</dbReference>
<dbReference type="OrthoDB" id="1014181at2"/>
<protein>
    <submittedName>
        <fullName evidence="1">Uncharacterized protein</fullName>
    </submittedName>
</protein>
<evidence type="ECO:0000313" key="2">
    <source>
        <dbReference type="Proteomes" id="UP000285794"/>
    </source>
</evidence>
<gene>
    <name evidence="1" type="ORF">DWB61_09075</name>
</gene>
<organism evidence="1 2">
    <name type="scientific">Ancylomarina euxinus</name>
    <dbReference type="NCBI Taxonomy" id="2283627"/>
    <lineage>
        <taxon>Bacteria</taxon>
        <taxon>Pseudomonadati</taxon>
        <taxon>Bacteroidota</taxon>
        <taxon>Bacteroidia</taxon>
        <taxon>Marinilabiliales</taxon>
        <taxon>Marinifilaceae</taxon>
        <taxon>Ancylomarina</taxon>
    </lineage>
</organism>
<evidence type="ECO:0000313" key="1">
    <source>
        <dbReference type="EMBL" id="RRG21893.1"/>
    </source>
</evidence>
<dbReference type="AlphaFoldDB" id="A0A425Y2B3"/>
<reference evidence="1 2" key="1">
    <citation type="submission" date="2018-07" db="EMBL/GenBank/DDBJ databases">
        <title>Draft genome sequence of Ancylomarina sp. M1P.</title>
        <authorList>
            <person name="Yadav S."/>
            <person name="Villanueva L."/>
            <person name="Damste J.S.S."/>
        </authorList>
    </citation>
    <scope>NUCLEOTIDE SEQUENCE [LARGE SCALE GENOMIC DNA]</scope>
    <source>
        <strain evidence="1 2">M1P</strain>
    </source>
</reference>
<sequence>MNSIELIRLALDLPNNWEVKDIEFLGDDSQSLHITTCYTRKDKFVNENGTEIEICNFIDRSFRYKNLFQLTCYIHCSVPQILDEDDNIRQVKTPWSHY</sequence>
<dbReference type="EMBL" id="QQWG01000007">
    <property type="protein sequence ID" value="RRG21893.1"/>
    <property type="molecule type" value="Genomic_DNA"/>
</dbReference>
<comment type="caution">
    <text evidence="1">The sequence shown here is derived from an EMBL/GenBank/DDBJ whole genome shotgun (WGS) entry which is preliminary data.</text>
</comment>
<keyword evidence="2" id="KW-1185">Reference proteome</keyword>
<name>A0A425Y2B3_9BACT</name>
<proteinExistence type="predicted"/>